<evidence type="ECO:0000313" key="7">
    <source>
        <dbReference type="Ensembl" id="ENSCMIP00000001380.1"/>
    </source>
</evidence>
<dbReference type="InterPro" id="IPR035915">
    <property type="entry name" value="Plakin_repeat_sf"/>
</dbReference>
<dbReference type="GO" id="GO:0005737">
    <property type="term" value="C:cytoplasm"/>
    <property type="evidence" value="ECO:0007669"/>
    <property type="project" value="TreeGrafter"/>
</dbReference>
<gene>
    <name evidence="7" type="primary">LOC103179662</name>
</gene>
<dbReference type="PANTHER" id="PTHR23169:SF21">
    <property type="entry name" value="EPIPLAKIN"/>
    <property type="match status" value="1"/>
</dbReference>
<sequence>MKKELIVESHGIRLLEAQIATGGIIDPHYALRLPVEVAYQRGMFDKEMNKVLSDPGDDTKGFFDPNTQDNHTYLQLKERCMENKTKQVVFRGLRRGVSAQQLLKSKIIDQKVLQQLKEGTTSVAEVSQLESGTGSIAGIILHPSGEKMSIYQANMKKHLMAGTALILLEAQAATGFIIDPVKNLKLSVDEAVKAKVIGSELHQVLLSAERAVTGYKDPYTGNTISLFQAMKKDLIVYHHGIRLLEAQIATGGIIDPVHSHRLPVHVAYDRGMFDAEMNQVLEDPGDDTKGFFDPNTKENLTYLELKKRCVTDSDTGLCLLSLGSQKHLNDQSSAAFKKATVSLSCGKYKGKTVSVWEAYHSEYLTEEDRMDLVEQFNTGKLSIESVITRLICIIEQTETTEVKETFTGLRSDVTAKRLLESDIIDKQMYEDLKCGTKTVIEISQMDLVKKYLEGTGSIAGVLLESSNQTMSIYEAKRQHWLMPGTALVLLEAQAATGFVIDPVKNLNHSVDEAVKARIIGPELHAKLLSAERAVTGYKDPYTGNTISLFQALKKDLIVKQHGIRLLEAQIATGGIIDPVNSHRLPVHVAYKQGFFDEEMNRILEDPGDDTKGFFDPNTKENLTYLELKKRCLKQPSTDLWLLVLKNPYTPKLSKLYYSIVFSYHVYILSIQCNHCNK</sequence>
<organism evidence="7 8">
    <name type="scientific">Callorhinchus milii</name>
    <name type="common">Ghost shark</name>
    <dbReference type="NCBI Taxonomy" id="7868"/>
    <lineage>
        <taxon>Eukaryota</taxon>
        <taxon>Metazoa</taxon>
        <taxon>Chordata</taxon>
        <taxon>Craniata</taxon>
        <taxon>Vertebrata</taxon>
        <taxon>Chondrichthyes</taxon>
        <taxon>Holocephali</taxon>
        <taxon>Chimaeriformes</taxon>
        <taxon>Callorhinchidae</taxon>
        <taxon>Callorhinchus</taxon>
    </lineage>
</organism>
<dbReference type="GO" id="GO:0016020">
    <property type="term" value="C:membrane"/>
    <property type="evidence" value="ECO:0007669"/>
    <property type="project" value="TreeGrafter"/>
</dbReference>
<dbReference type="GO" id="GO:0042060">
    <property type="term" value="P:wound healing"/>
    <property type="evidence" value="ECO:0007669"/>
    <property type="project" value="TreeGrafter"/>
</dbReference>
<evidence type="ECO:0000256" key="2">
    <source>
        <dbReference type="ARBA" id="ARBA00009109"/>
    </source>
</evidence>
<dbReference type="PANTHER" id="PTHR23169">
    <property type="entry name" value="ENVOPLAKIN"/>
    <property type="match status" value="1"/>
</dbReference>
<dbReference type="GeneTree" id="ENSGT00940000162855"/>
<evidence type="ECO:0000256" key="6">
    <source>
        <dbReference type="ARBA" id="ARBA00023054"/>
    </source>
</evidence>
<name>A0A4W3GFG0_CALMI</name>
<evidence type="ECO:0000256" key="3">
    <source>
        <dbReference type="ARBA" id="ARBA00022553"/>
    </source>
</evidence>
<dbReference type="InterPro" id="IPR043197">
    <property type="entry name" value="Plakin"/>
</dbReference>
<proteinExistence type="inferred from homology"/>
<dbReference type="InParanoid" id="A0A4W3GFG0"/>
<dbReference type="GO" id="GO:1990254">
    <property type="term" value="F:keratin filament binding"/>
    <property type="evidence" value="ECO:0007669"/>
    <property type="project" value="TreeGrafter"/>
</dbReference>
<dbReference type="GO" id="GO:0005198">
    <property type="term" value="F:structural molecule activity"/>
    <property type="evidence" value="ECO:0007669"/>
    <property type="project" value="TreeGrafter"/>
</dbReference>
<dbReference type="SUPFAM" id="SSF75399">
    <property type="entry name" value="Plakin repeat"/>
    <property type="match status" value="3"/>
</dbReference>
<keyword evidence="5" id="KW-0965">Cell junction</keyword>
<dbReference type="STRING" id="7868.ENSCMIP00000001380"/>
<reference evidence="7" key="5">
    <citation type="submission" date="2025-09" db="UniProtKB">
        <authorList>
            <consortium name="Ensembl"/>
        </authorList>
    </citation>
    <scope>IDENTIFICATION</scope>
</reference>
<dbReference type="GO" id="GO:0045095">
    <property type="term" value="C:keratin filament"/>
    <property type="evidence" value="ECO:0007669"/>
    <property type="project" value="TreeGrafter"/>
</dbReference>
<accession>A0A4W3GFG0</accession>
<dbReference type="OMA" id="CVVGQEW"/>
<keyword evidence="8" id="KW-1185">Reference proteome</keyword>
<dbReference type="SMART" id="SM00250">
    <property type="entry name" value="PLEC"/>
    <property type="match status" value="12"/>
</dbReference>
<protein>
    <submittedName>
        <fullName evidence="7">Epiplakin-like</fullName>
    </submittedName>
</protein>
<comment type="subcellular location">
    <subcellularLocation>
        <location evidence="1">Cell junction</location>
    </subcellularLocation>
</comment>
<reference evidence="8" key="3">
    <citation type="journal article" date="2014" name="Nature">
        <title>Elephant shark genome provides unique insights into gnathostome evolution.</title>
        <authorList>
            <consortium name="International Elephant Shark Genome Sequencing Consortium"/>
            <person name="Venkatesh B."/>
            <person name="Lee A.P."/>
            <person name="Ravi V."/>
            <person name="Maurya A.K."/>
            <person name="Lian M.M."/>
            <person name="Swann J.B."/>
            <person name="Ohta Y."/>
            <person name="Flajnik M.F."/>
            <person name="Sutoh Y."/>
            <person name="Kasahara M."/>
            <person name="Hoon S."/>
            <person name="Gangu V."/>
            <person name="Roy S.W."/>
            <person name="Irimia M."/>
            <person name="Korzh V."/>
            <person name="Kondrychyn I."/>
            <person name="Lim Z.W."/>
            <person name="Tay B.H."/>
            <person name="Tohari S."/>
            <person name="Kong K.W."/>
            <person name="Ho S."/>
            <person name="Lorente-Galdos B."/>
            <person name="Quilez J."/>
            <person name="Marques-Bonet T."/>
            <person name="Raney B.J."/>
            <person name="Ingham P.W."/>
            <person name="Tay A."/>
            <person name="Hillier L.W."/>
            <person name="Minx P."/>
            <person name="Boehm T."/>
            <person name="Wilson R.K."/>
            <person name="Brenner S."/>
            <person name="Warren W.C."/>
        </authorList>
    </citation>
    <scope>NUCLEOTIDE SEQUENCE [LARGE SCALE GENOMIC DNA]</scope>
</reference>
<evidence type="ECO:0000256" key="1">
    <source>
        <dbReference type="ARBA" id="ARBA00004282"/>
    </source>
</evidence>
<dbReference type="FunFam" id="3.90.1290.10:FF:000001">
    <property type="entry name" value="Plectin a"/>
    <property type="match status" value="2"/>
</dbReference>
<dbReference type="Pfam" id="PF00681">
    <property type="entry name" value="Plectin"/>
    <property type="match status" value="5"/>
</dbReference>
<dbReference type="AlphaFoldDB" id="A0A4W3GFG0"/>
<comment type="similarity">
    <text evidence="2">Belongs to the plakin or cytolinker family.</text>
</comment>
<dbReference type="GO" id="GO:0045110">
    <property type="term" value="P:intermediate filament bundle assembly"/>
    <property type="evidence" value="ECO:0007669"/>
    <property type="project" value="TreeGrafter"/>
</dbReference>
<evidence type="ECO:0000256" key="5">
    <source>
        <dbReference type="ARBA" id="ARBA00022949"/>
    </source>
</evidence>
<reference evidence="8" key="1">
    <citation type="journal article" date="2006" name="Science">
        <title>Ancient noncoding elements conserved in the human genome.</title>
        <authorList>
            <person name="Venkatesh B."/>
            <person name="Kirkness E.F."/>
            <person name="Loh Y.H."/>
            <person name="Halpern A.L."/>
            <person name="Lee A.P."/>
            <person name="Johnson J."/>
            <person name="Dandona N."/>
            <person name="Viswanathan L.D."/>
            <person name="Tay A."/>
            <person name="Venter J.C."/>
            <person name="Strausberg R.L."/>
            <person name="Brenner S."/>
        </authorList>
    </citation>
    <scope>NUCLEOTIDE SEQUENCE [LARGE SCALE GENOMIC DNA]</scope>
</reference>
<dbReference type="Gene3D" id="3.90.1290.10">
    <property type="entry name" value="Plakin repeat"/>
    <property type="match status" value="3"/>
</dbReference>
<dbReference type="Ensembl" id="ENSCMIT00000001443.1">
    <property type="protein sequence ID" value="ENSCMIP00000001380.1"/>
    <property type="gene ID" value="ENSCMIG00000000892.1"/>
</dbReference>
<reference evidence="8" key="2">
    <citation type="journal article" date="2007" name="PLoS Biol.">
        <title>Survey sequencing and comparative analysis of the elephant shark (Callorhinchus milii) genome.</title>
        <authorList>
            <person name="Venkatesh B."/>
            <person name="Kirkness E.F."/>
            <person name="Loh Y.H."/>
            <person name="Halpern A.L."/>
            <person name="Lee A.P."/>
            <person name="Johnson J."/>
            <person name="Dandona N."/>
            <person name="Viswanathan L.D."/>
            <person name="Tay A."/>
            <person name="Venter J.C."/>
            <person name="Strausberg R.L."/>
            <person name="Brenner S."/>
        </authorList>
    </citation>
    <scope>NUCLEOTIDE SEQUENCE [LARGE SCALE GENOMIC DNA]</scope>
</reference>
<dbReference type="GO" id="GO:0042995">
    <property type="term" value="C:cell projection"/>
    <property type="evidence" value="ECO:0007669"/>
    <property type="project" value="UniProtKB-SubCell"/>
</dbReference>
<reference evidence="7" key="4">
    <citation type="submission" date="2025-08" db="UniProtKB">
        <authorList>
            <consortium name="Ensembl"/>
        </authorList>
    </citation>
    <scope>IDENTIFICATION</scope>
</reference>
<keyword evidence="3" id="KW-0597">Phosphoprotein</keyword>
<dbReference type="GO" id="GO:0070161">
    <property type="term" value="C:anchoring junction"/>
    <property type="evidence" value="ECO:0007669"/>
    <property type="project" value="UniProtKB-SubCell"/>
</dbReference>
<dbReference type="Proteomes" id="UP000314986">
    <property type="component" value="Unassembled WGS sequence"/>
</dbReference>
<evidence type="ECO:0000256" key="4">
    <source>
        <dbReference type="ARBA" id="ARBA00022737"/>
    </source>
</evidence>
<evidence type="ECO:0000313" key="8">
    <source>
        <dbReference type="Proteomes" id="UP000314986"/>
    </source>
</evidence>
<keyword evidence="4" id="KW-0677">Repeat</keyword>
<dbReference type="InterPro" id="IPR001101">
    <property type="entry name" value="Plectin_repeat"/>
</dbReference>
<keyword evidence="6" id="KW-0175">Coiled coil</keyword>